<dbReference type="AlphaFoldDB" id="A0A1M4X1U3"/>
<reference evidence="3" key="1">
    <citation type="submission" date="2016-11" db="EMBL/GenBank/DDBJ databases">
        <authorList>
            <person name="Varghese N."/>
            <person name="Submissions S."/>
        </authorList>
    </citation>
    <scope>NUCLEOTIDE SEQUENCE [LARGE SCALE GENOMIC DNA]</scope>
    <source>
        <strain evidence="3">DSM 100566</strain>
    </source>
</reference>
<dbReference type="Gene3D" id="3.40.1350.10">
    <property type="match status" value="1"/>
</dbReference>
<keyword evidence="3" id="KW-1185">Reference proteome</keyword>
<organism evidence="2 3">
    <name type="scientific">Litoreibacter ascidiaceicola</name>
    <dbReference type="NCBI Taxonomy" id="1486859"/>
    <lineage>
        <taxon>Bacteria</taxon>
        <taxon>Pseudomonadati</taxon>
        <taxon>Pseudomonadota</taxon>
        <taxon>Alphaproteobacteria</taxon>
        <taxon>Rhodobacterales</taxon>
        <taxon>Roseobacteraceae</taxon>
        <taxon>Litoreibacter</taxon>
    </lineage>
</organism>
<evidence type="ECO:0000313" key="2">
    <source>
        <dbReference type="EMBL" id="SHE87471.1"/>
    </source>
</evidence>
<proteinExistence type="predicted"/>
<dbReference type="STRING" id="1486859.SAMN05444273_10310"/>
<dbReference type="EMBL" id="FQUV01000003">
    <property type="protein sequence ID" value="SHE87471.1"/>
    <property type="molecule type" value="Genomic_DNA"/>
</dbReference>
<dbReference type="RefSeq" id="WP_073141796.1">
    <property type="nucleotide sequence ID" value="NZ_FQUV01000003.1"/>
</dbReference>
<protein>
    <recommendedName>
        <fullName evidence="1">DUF4268 domain-containing protein</fullName>
    </recommendedName>
</protein>
<dbReference type="InterPro" id="IPR025364">
    <property type="entry name" value="DUF4268"/>
</dbReference>
<accession>A0A1M4X1U3</accession>
<sequence length="322" mass="37223">MADLGRLERVDLRAEWTKEDRDFTPWLAREDNIALLGETLNMSLEVEQEERRVGRFSADILCKDTGATDAGWVVIENQLETTDHSHLGQILTYAAGLEAKTCIWVAAKFHEEHRATIDWLNEISSDEFQFFGLEIELWRIGDSPAAPKFNIVAKPNDWKREVGRTARSMEPANLTETKRLQLEFWEALKDRLAGHPTLRSQKPLPQHWTTFSIGRSGMHLGAIVNTRENRIGVELYLGDDNANTYFDQLELDKKTIEAELDFELVWMPLPERRACRIIGYHSMDDLSEKRRWPELQGWLVSALEQMQKTFARRVRTLTSEAL</sequence>
<dbReference type="GO" id="GO:0003676">
    <property type="term" value="F:nucleic acid binding"/>
    <property type="evidence" value="ECO:0007669"/>
    <property type="project" value="InterPro"/>
</dbReference>
<dbReference type="OrthoDB" id="570199at2"/>
<evidence type="ECO:0000259" key="1">
    <source>
        <dbReference type="Pfam" id="PF14088"/>
    </source>
</evidence>
<feature type="domain" description="DUF4268" evidence="1">
    <location>
        <begin position="180"/>
        <end position="313"/>
    </location>
</feature>
<gene>
    <name evidence="2" type="ORF">SAMN05444273_10310</name>
</gene>
<name>A0A1M4X1U3_9RHOB</name>
<dbReference type="InterPro" id="IPR011856">
    <property type="entry name" value="tRNA_endonuc-like_dom_sf"/>
</dbReference>
<dbReference type="Pfam" id="PF14088">
    <property type="entry name" value="DUF4268"/>
    <property type="match status" value="1"/>
</dbReference>
<dbReference type="Proteomes" id="UP000184144">
    <property type="component" value="Unassembled WGS sequence"/>
</dbReference>
<evidence type="ECO:0000313" key="3">
    <source>
        <dbReference type="Proteomes" id="UP000184144"/>
    </source>
</evidence>